<feature type="domain" description="DUSP" evidence="10">
    <location>
        <begin position="20"/>
        <end position="150"/>
    </location>
</feature>
<dbReference type="PANTHER" id="PTHR21646">
    <property type="entry name" value="UBIQUITIN CARBOXYL-TERMINAL HYDROLASE"/>
    <property type="match status" value="1"/>
</dbReference>
<keyword evidence="6" id="KW-0378">Hydrolase</keyword>
<dbReference type="GO" id="GO:0004843">
    <property type="term" value="F:cysteine-type deubiquitinase activity"/>
    <property type="evidence" value="ECO:0007669"/>
    <property type="project" value="UniProtKB-EC"/>
</dbReference>
<dbReference type="InterPro" id="IPR028135">
    <property type="entry name" value="Ub_USP-typ"/>
</dbReference>
<sequence>MPVPRVGDDMSVDGPDNAVLTAAQEKETVTELTEAAERQVKEGDTFYLISHRWWRVWQDYVETTDHSISDGGDPLTAYTPGSFGPFSKRPSSIENSDLVVETPSSEDQTSEPQLKENLVEDRDYILLPEQVWMTFHKWYGGGPALPRKVITMGYGSHEDLAVEVYPLQVHVTVVPPGTKVSMKFSKKDTVGNLQQAICEHFKLDPENVRIWDYFNKLKNKQLTESSKNLQDAYIHMNQDILVEVRANGKWPESGTSSLGTSASSTSSPISGSSNGSVIGREMTVVSESRSIANGPAASKAVTRNGSSLGYPTYSMDKELGPDGWLGSSSSAPKAGPKGVTGLQNLGNTCFMNSALQCLVHTPPLASYFLQDYSHEINRHNPLGMEGELAVAFGDLLRKLWAPGKQPVPPRQFKTKLARFAPQFSGYNQHDSQELLAFLLDGLHEDLNRVKNKPYVEAKDADGRPDIEVATEYWANHRSRNDSVIVDVCQGQYKSTLVCPTCSKVSVTFDPFMYLSLPLPAKTTRTMTVTVFSGDGTAPPASYTVTVPRQGKYKDLMQAVATACNLGSDERLILAELYSHRVFRVLDEPSEWLTAIRDDDRLAAYRLPNSLEKGPLLCLLQRRLETDSYNPRKEGQWKLFAAPLITCLPEEVSTGAELVKIVKKLLRPVERTDRSVPAESMDMDAERSVSDVPNEDVDMVEGGKESPAEPGSNGNSEEVDLDTSDRLDDQSEQPFQLWLTDDKGSTREGSICIDTPVPPAASSARANIKVRYVAVDWSATALEEQYDMSKIDMPPEVLRTGLPATSKKARQEAVSLYTCLEAFLKEEPLGPEDMWYCPRCKEHRQASKKLDLWRLPEILVVHLKRFSYSRYLKNKLETFVTFPVNDLDLSKYVASNSEPQGYVYELYAISNHYGSMGGGHYTAYVKLVDENKWFNFDDSHVSSVNESDIKTSAAYVLFYRRIRSEESALRTDGDDTVVESHGSSQSDVLEVDAGMAGAPSHLVPP</sequence>
<gene>
    <name evidence="11" type="ORF">R1flu_006919</name>
</gene>
<dbReference type="EC" id="3.4.19.12" evidence="3"/>
<dbReference type="InterPro" id="IPR001394">
    <property type="entry name" value="Peptidase_C19_UCH"/>
</dbReference>
<dbReference type="InterPro" id="IPR050185">
    <property type="entry name" value="Ub_carboxyl-term_hydrolase"/>
</dbReference>
<comment type="similarity">
    <text evidence="2">Belongs to the peptidase C19 family.</text>
</comment>
<keyword evidence="7" id="KW-0788">Thiol protease</keyword>
<evidence type="ECO:0000259" key="10">
    <source>
        <dbReference type="PROSITE" id="PS51283"/>
    </source>
</evidence>
<feature type="domain" description="USP" evidence="9">
    <location>
        <begin position="340"/>
        <end position="961"/>
    </location>
</feature>
<dbReference type="Gene3D" id="3.90.70.10">
    <property type="entry name" value="Cysteine proteinases"/>
    <property type="match status" value="2"/>
</dbReference>
<evidence type="ECO:0000313" key="12">
    <source>
        <dbReference type="Proteomes" id="UP001605036"/>
    </source>
</evidence>
<name>A0ABD1YY85_9MARC</name>
<accession>A0ABD1YY85</accession>
<evidence type="ECO:0000256" key="6">
    <source>
        <dbReference type="ARBA" id="ARBA00022801"/>
    </source>
</evidence>
<organism evidence="11 12">
    <name type="scientific">Riccia fluitans</name>
    <dbReference type="NCBI Taxonomy" id="41844"/>
    <lineage>
        <taxon>Eukaryota</taxon>
        <taxon>Viridiplantae</taxon>
        <taxon>Streptophyta</taxon>
        <taxon>Embryophyta</taxon>
        <taxon>Marchantiophyta</taxon>
        <taxon>Marchantiopsida</taxon>
        <taxon>Marchantiidae</taxon>
        <taxon>Marchantiales</taxon>
        <taxon>Ricciaceae</taxon>
        <taxon>Riccia</taxon>
    </lineage>
</organism>
<comment type="catalytic activity">
    <reaction evidence="1">
        <text>Thiol-dependent hydrolysis of ester, thioester, amide, peptide and isopeptide bonds formed by the C-terminal Gly of ubiquitin (a 76-residue protein attached to proteins as an intracellular targeting signal).</text>
        <dbReference type="EC" id="3.4.19.12"/>
    </reaction>
</comment>
<dbReference type="Pfam" id="PF14836">
    <property type="entry name" value="Ubiquitin_3"/>
    <property type="match status" value="1"/>
</dbReference>
<comment type="caution">
    <text evidence="11">The sequence shown here is derived from an EMBL/GenBank/DDBJ whole genome shotgun (WGS) entry which is preliminary data.</text>
</comment>
<dbReference type="PROSITE" id="PS00972">
    <property type="entry name" value="USP_1"/>
    <property type="match status" value="1"/>
</dbReference>
<dbReference type="Proteomes" id="UP001605036">
    <property type="component" value="Unassembled WGS sequence"/>
</dbReference>
<dbReference type="SUPFAM" id="SSF54236">
    <property type="entry name" value="Ubiquitin-like"/>
    <property type="match status" value="1"/>
</dbReference>
<feature type="region of interest" description="Disordered" evidence="8">
    <location>
        <begin position="671"/>
        <end position="736"/>
    </location>
</feature>
<protein>
    <recommendedName>
        <fullName evidence="3">ubiquitinyl hydrolase 1</fullName>
        <ecNumber evidence="3">3.4.19.12</ecNumber>
    </recommendedName>
</protein>
<dbReference type="Gene3D" id="3.30.2230.10">
    <property type="entry name" value="DUSP-like"/>
    <property type="match status" value="1"/>
</dbReference>
<dbReference type="PANTHER" id="PTHR21646:SF24">
    <property type="entry name" value="UBIQUITIN CARBOXYL-TERMINAL HYDROLASE"/>
    <property type="match status" value="1"/>
</dbReference>
<proteinExistence type="inferred from homology"/>
<dbReference type="InterPro" id="IPR028889">
    <property type="entry name" value="USP"/>
</dbReference>
<dbReference type="Gene3D" id="3.10.20.90">
    <property type="entry name" value="Phosphatidylinositol 3-kinase Catalytic Subunit, Chain A, domain 1"/>
    <property type="match status" value="1"/>
</dbReference>
<dbReference type="CDD" id="cd02674">
    <property type="entry name" value="Peptidase_C19R"/>
    <property type="match status" value="1"/>
</dbReference>
<dbReference type="PROSITE" id="PS50235">
    <property type="entry name" value="USP_3"/>
    <property type="match status" value="1"/>
</dbReference>
<dbReference type="PROSITE" id="PS51283">
    <property type="entry name" value="DUSP"/>
    <property type="match status" value="1"/>
</dbReference>
<evidence type="ECO:0000256" key="3">
    <source>
        <dbReference type="ARBA" id="ARBA00012759"/>
    </source>
</evidence>
<dbReference type="PROSITE" id="PS00973">
    <property type="entry name" value="USP_2"/>
    <property type="match status" value="1"/>
</dbReference>
<evidence type="ECO:0000256" key="2">
    <source>
        <dbReference type="ARBA" id="ARBA00009085"/>
    </source>
</evidence>
<dbReference type="AlphaFoldDB" id="A0ABD1YY85"/>
<keyword evidence="4" id="KW-0645">Protease</keyword>
<reference evidence="11 12" key="1">
    <citation type="submission" date="2024-09" db="EMBL/GenBank/DDBJ databases">
        <title>Chromosome-scale assembly of Riccia fluitans.</title>
        <authorList>
            <person name="Paukszto L."/>
            <person name="Sawicki J."/>
            <person name="Karawczyk K."/>
            <person name="Piernik-Szablinska J."/>
            <person name="Szczecinska M."/>
            <person name="Mazdziarz M."/>
        </authorList>
    </citation>
    <scope>NUCLEOTIDE SEQUENCE [LARGE SCALE GENOMIC DNA]</scope>
    <source>
        <strain evidence="11">Rf_01</strain>
        <tissue evidence="11">Aerial parts of the thallus</tissue>
    </source>
</reference>
<dbReference type="InterPro" id="IPR038765">
    <property type="entry name" value="Papain-like_cys_pep_sf"/>
</dbReference>
<dbReference type="InterPro" id="IPR006615">
    <property type="entry name" value="Pept_C19_DUSP"/>
</dbReference>
<dbReference type="InterPro" id="IPR029071">
    <property type="entry name" value="Ubiquitin-like_domsf"/>
</dbReference>
<evidence type="ECO:0000256" key="1">
    <source>
        <dbReference type="ARBA" id="ARBA00000707"/>
    </source>
</evidence>
<dbReference type="Pfam" id="PF00443">
    <property type="entry name" value="UCH"/>
    <property type="match status" value="1"/>
</dbReference>
<dbReference type="GO" id="GO:0006508">
    <property type="term" value="P:proteolysis"/>
    <property type="evidence" value="ECO:0007669"/>
    <property type="project" value="UniProtKB-KW"/>
</dbReference>
<dbReference type="InterPro" id="IPR035927">
    <property type="entry name" value="DUSP-like_sf"/>
</dbReference>
<feature type="compositionally biased region" description="Low complexity" evidence="8">
    <location>
        <begin position="253"/>
        <end position="276"/>
    </location>
</feature>
<keyword evidence="5" id="KW-0833">Ubl conjugation pathway</keyword>
<evidence type="ECO:0000256" key="4">
    <source>
        <dbReference type="ARBA" id="ARBA00022670"/>
    </source>
</evidence>
<dbReference type="InterPro" id="IPR018200">
    <property type="entry name" value="USP_CS"/>
</dbReference>
<evidence type="ECO:0000256" key="5">
    <source>
        <dbReference type="ARBA" id="ARBA00022786"/>
    </source>
</evidence>
<dbReference type="SUPFAM" id="SSF54001">
    <property type="entry name" value="Cysteine proteinases"/>
    <property type="match status" value="1"/>
</dbReference>
<dbReference type="SUPFAM" id="SSF143791">
    <property type="entry name" value="DUSP-like"/>
    <property type="match status" value="1"/>
</dbReference>
<dbReference type="SMART" id="SM00695">
    <property type="entry name" value="DUSP"/>
    <property type="match status" value="1"/>
</dbReference>
<evidence type="ECO:0000256" key="8">
    <source>
        <dbReference type="SAM" id="MobiDB-lite"/>
    </source>
</evidence>
<evidence type="ECO:0000313" key="11">
    <source>
        <dbReference type="EMBL" id="KAL2635440.1"/>
    </source>
</evidence>
<feature type="region of interest" description="Disordered" evidence="8">
    <location>
        <begin position="971"/>
        <end position="1004"/>
    </location>
</feature>
<dbReference type="Pfam" id="PF06337">
    <property type="entry name" value="DUSP"/>
    <property type="match status" value="1"/>
</dbReference>
<dbReference type="EMBL" id="JBHFFA010000003">
    <property type="protein sequence ID" value="KAL2635440.1"/>
    <property type="molecule type" value="Genomic_DNA"/>
</dbReference>
<evidence type="ECO:0000259" key="9">
    <source>
        <dbReference type="PROSITE" id="PS50235"/>
    </source>
</evidence>
<keyword evidence="12" id="KW-1185">Reference proteome</keyword>
<evidence type="ECO:0000256" key="7">
    <source>
        <dbReference type="ARBA" id="ARBA00022807"/>
    </source>
</evidence>
<feature type="region of interest" description="Disordered" evidence="8">
    <location>
        <begin position="252"/>
        <end position="276"/>
    </location>
</feature>